<dbReference type="Pfam" id="PF00664">
    <property type="entry name" value="ABC_membrane"/>
    <property type="match status" value="1"/>
</dbReference>
<keyword evidence="5 8" id="KW-1133">Transmembrane helix</keyword>
<dbReference type="InterPro" id="IPR039421">
    <property type="entry name" value="Type_1_exporter"/>
</dbReference>
<evidence type="ECO:0000256" key="8">
    <source>
        <dbReference type="SAM" id="Phobius"/>
    </source>
</evidence>
<gene>
    <name evidence="11" type="primary">cydD</name>
    <name evidence="11" type="ORF">ACFSDA_13405</name>
</gene>
<dbReference type="InterPro" id="IPR017871">
    <property type="entry name" value="ABC_transporter-like_CS"/>
</dbReference>
<dbReference type="InterPro" id="IPR014216">
    <property type="entry name" value="ABC_transptr_CydD"/>
</dbReference>
<dbReference type="InterPro" id="IPR003593">
    <property type="entry name" value="AAA+_ATPase"/>
</dbReference>
<evidence type="ECO:0000259" key="10">
    <source>
        <dbReference type="PROSITE" id="PS50929"/>
    </source>
</evidence>
<dbReference type="InterPro" id="IPR003439">
    <property type="entry name" value="ABC_transporter-like_ATP-bd"/>
</dbReference>
<evidence type="ECO:0000256" key="2">
    <source>
        <dbReference type="ARBA" id="ARBA00022692"/>
    </source>
</evidence>
<comment type="subcellular location">
    <subcellularLocation>
        <location evidence="1">Cell membrane</location>
        <topology evidence="1">Multi-pass membrane protein</topology>
    </subcellularLocation>
</comment>
<dbReference type="PROSITE" id="PS00211">
    <property type="entry name" value="ABC_TRANSPORTER_1"/>
    <property type="match status" value="1"/>
</dbReference>
<dbReference type="PANTHER" id="PTHR24221:SF590">
    <property type="entry name" value="COMPONENT LINKED WITH THE ASSEMBLY OF CYTOCHROME' TRANSPORT TRANSMEMBRANE ATP-BINDING PROTEIN ABC TRANSPORTER CYDD-RELATED"/>
    <property type="match status" value="1"/>
</dbReference>
<dbReference type="PROSITE" id="PS50929">
    <property type="entry name" value="ABC_TM1F"/>
    <property type="match status" value="1"/>
</dbReference>
<evidence type="ECO:0000256" key="4">
    <source>
        <dbReference type="ARBA" id="ARBA00022840"/>
    </source>
</evidence>
<keyword evidence="12" id="KW-1185">Reference proteome</keyword>
<reference evidence="12" key="1">
    <citation type="journal article" date="2019" name="Int. J. Syst. Evol. Microbiol.">
        <title>The Global Catalogue of Microorganisms (GCM) 10K type strain sequencing project: providing services to taxonomists for standard genome sequencing and annotation.</title>
        <authorList>
            <consortium name="The Broad Institute Genomics Platform"/>
            <consortium name="The Broad Institute Genome Sequencing Center for Infectious Disease"/>
            <person name="Wu L."/>
            <person name="Ma J."/>
        </authorList>
    </citation>
    <scope>NUCLEOTIDE SEQUENCE [LARGE SCALE GENOMIC DNA]</scope>
    <source>
        <strain evidence="12">JCM 11650</strain>
    </source>
</reference>
<accession>A0ABW4Q0W6</accession>
<dbReference type="NCBIfam" id="TIGR02857">
    <property type="entry name" value="CydD"/>
    <property type="match status" value="1"/>
</dbReference>
<evidence type="ECO:0000313" key="12">
    <source>
        <dbReference type="Proteomes" id="UP001597280"/>
    </source>
</evidence>
<feature type="domain" description="ABC transporter" evidence="9">
    <location>
        <begin position="357"/>
        <end position="571"/>
    </location>
</feature>
<dbReference type="CDD" id="cd18584">
    <property type="entry name" value="ABC_6TM_AarD_CydD"/>
    <property type="match status" value="1"/>
</dbReference>
<evidence type="ECO:0000256" key="6">
    <source>
        <dbReference type="ARBA" id="ARBA00023136"/>
    </source>
</evidence>
<keyword evidence="4" id="KW-0067">ATP-binding</keyword>
<organism evidence="11 12">
    <name type="scientific">Brachybacterium rhamnosum</name>
    <dbReference type="NCBI Taxonomy" id="173361"/>
    <lineage>
        <taxon>Bacteria</taxon>
        <taxon>Bacillati</taxon>
        <taxon>Actinomycetota</taxon>
        <taxon>Actinomycetes</taxon>
        <taxon>Micrococcales</taxon>
        <taxon>Dermabacteraceae</taxon>
        <taxon>Brachybacterium</taxon>
    </lineage>
</organism>
<dbReference type="RefSeq" id="WP_205750638.1">
    <property type="nucleotide sequence ID" value="NZ_BAAAIS010000003.1"/>
</dbReference>
<feature type="transmembrane region" description="Helical" evidence="8">
    <location>
        <begin position="46"/>
        <end position="66"/>
    </location>
</feature>
<feature type="transmembrane region" description="Helical" evidence="8">
    <location>
        <begin position="262"/>
        <end position="290"/>
    </location>
</feature>
<dbReference type="Gene3D" id="3.40.50.300">
    <property type="entry name" value="P-loop containing nucleotide triphosphate hydrolases"/>
    <property type="match status" value="1"/>
</dbReference>
<keyword evidence="2 8" id="KW-0812">Transmembrane</keyword>
<protein>
    <submittedName>
        <fullName evidence="11">Thiol reductant ABC exporter subunit CydD</fullName>
    </submittedName>
</protein>
<dbReference type="InterPro" id="IPR011527">
    <property type="entry name" value="ABC1_TM_dom"/>
</dbReference>
<dbReference type="Pfam" id="PF00005">
    <property type="entry name" value="ABC_tran"/>
    <property type="match status" value="1"/>
</dbReference>
<feature type="domain" description="ABC transmembrane type-1" evidence="10">
    <location>
        <begin position="46"/>
        <end position="325"/>
    </location>
</feature>
<evidence type="ECO:0000256" key="5">
    <source>
        <dbReference type="ARBA" id="ARBA00022989"/>
    </source>
</evidence>
<dbReference type="PANTHER" id="PTHR24221">
    <property type="entry name" value="ATP-BINDING CASSETTE SUB-FAMILY B"/>
    <property type="match status" value="1"/>
</dbReference>
<dbReference type="InterPro" id="IPR036640">
    <property type="entry name" value="ABC1_TM_sf"/>
</dbReference>
<keyword evidence="3" id="KW-0547">Nucleotide-binding</keyword>
<dbReference type="SUPFAM" id="SSF90123">
    <property type="entry name" value="ABC transporter transmembrane region"/>
    <property type="match status" value="1"/>
</dbReference>
<dbReference type="EMBL" id="JBHUFL010000003">
    <property type="protein sequence ID" value="MFD1836064.1"/>
    <property type="molecule type" value="Genomic_DNA"/>
</dbReference>
<feature type="compositionally biased region" description="Low complexity" evidence="7">
    <location>
        <begin position="11"/>
        <end position="20"/>
    </location>
</feature>
<dbReference type="InterPro" id="IPR027417">
    <property type="entry name" value="P-loop_NTPase"/>
</dbReference>
<dbReference type="SUPFAM" id="SSF52540">
    <property type="entry name" value="P-loop containing nucleoside triphosphate hydrolases"/>
    <property type="match status" value="1"/>
</dbReference>
<dbReference type="Gene3D" id="1.20.1560.10">
    <property type="entry name" value="ABC transporter type 1, transmembrane domain"/>
    <property type="match status" value="1"/>
</dbReference>
<evidence type="ECO:0000313" key="11">
    <source>
        <dbReference type="EMBL" id="MFD1836064.1"/>
    </source>
</evidence>
<keyword evidence="6 8" id="KW-0472">Membrane</keyword>
<dbReference type="CDD" id="cd03228">
    <property type="entry name" value="ABCC_MRP_Like"/>
    <property type="match status" value="1"/>
</dbReference>
<dbReference type="PROSITE" id="PS50893">
    <property type="entry name" value="ABC_TRANSPORTER_2"/>
    <property type="match status" value="1"/>
</dbReference>
<evidence type="ECO:0000256" key="1">
    <source>
        <dbReference type="ARBA" id="ARBA00004651"/>
    </source>
</evidence>
<feature type="transmembrane region" description="Helical" evidence="8">
    <location>
        <begin position="78"/>
        <end position="97"/>
    </location>
</feature>
<dbReference type="SMART" id="SM00382">
    <property type="entry name" value="AAA"/>
    <property type="match status" value="1"/>
</dbReference>
<evidence type="ECO:0000256" key="7">
    <source>
        <dbReference type="SAM" id="MobiDB-lite"/>
    </source>
</evidence>
<proteinExistence type="predicted"/>
<evidence type="ECO:0000259" key="9">
    <source>
        <dbReference type="PROSITE" id="PS50893"/>
    </source>
</evidence>
<feature type="transmembrane region" description="Helical" evidence="8">
    <location>
        <begin position="184"/>
        <end position="206"/>
    </location>
</feature>
<feature type="region of interest" description="Disordered" evidence="7">
    <location>
        <begin position="1"/>
        <end position="25"/>
    </location>
</feature>
<feature type="transmembrane region" description="Helical" evidence="8">
    <location>
        <begin position="154"/>
        <end position="178"/>
    </location>
</feature>
<dbReference type="Proteomes" id="UP001597280">
    <property type="component" value="Unassembled WGS sequence"/>
</dbReference>
<evidence type="ECO:0000256" key="3">
    <source>
        <dbReference type="ARBA" id="ARBA00022741"/>
    </source>
</evidence>
<sequence>MTAPAETPVGSRVDAPAAPARRSRAPLDPRLVREVRAARGHVLRTVLLGLVQAGCAITVALGLARLGTALLQDGTLPTALPGTLAAVLLALGVRALAAGITERYGHRSATATIADLRLRLVSHTAELGPRAGAGRGADVASLATSGLEKLRPYLVGYVPQLLLAATVTPLCLLVIALLDPLSAVITLVTLPLIPLFMILVGSLTVGRSARLIEDMRSLWAQLLDLVDGLPTLRALGREHGPERTVRALGDRHRASALGSLRYAFLSSMVLEFLSTLCVALVAVSIGLRLVAGEMELAPALAVLVLAPEVHLPLRSVGARYHASTDGLAALDATFTVLAEPLSSAGTLPAPDLRRSTLALRDIAVASRHGLAPDGAELTLRPGRVLALTGASGTGKTTAVQVLLGLLDPDRGRAEVIGPDGAVTDVRDLDRRSYWDQLTLLPQRPVLPPGTLREVLAAARPDAGAEELEEAARLTGLAPVIAARGWDADLGRGGRGLSLGERQRLSLARALLSPAPLVVLDEPTAHLDGGTEQIVLDLVDRLREQGRTVLVVAHRETLLGRADDVVSLGTEVTR</sequence>
<name>A0ABW4Q0W6_9MICO</name>
<comment type="caution">
    <text evidence="11">The sequence shown here is derived from an EMBL/GenBank/DDBJ whole genome shotgun (WGS) entry which is preliminary data.</text>
</comment>